<dbReference type="PANTHER" id="PTHR43133:SF8">
    <property type="entry name" value="RNA POLYMERASE SIGMA FACTOR HI_1459-RELATED"/>
    <property type="match status" value="1"/>
</dbReference>
<evidence type="ECO:0000256" key="3">
    <source>
        <dbReference type="ARBA" id="ARBA00023082"/>
    </source>
</evidence>
<proteinExistence type="inferred from homology"/>
<dbReference type="InterPro" id="IPR036388">
    <property type="entry name" value="WH-like_DNA-bd_sf"/>
</dbReference>
<evidence type="ECO:0000256" key="2">
    <source>
        <dbReference type="ARBA" id="ARBA00023015"/>
    </source>
</evidence>
<keyword evidence="4" id="KW-0238">DNA-binding</keyword>
<dbReference type="GO" id="GO:0006352">
    <property type="term" value="P:DNA-templated transcription initiation"/>
    <property type="evidence" value="ECO:0007669"/>
    <property type="project" value="InterPro"/>
</dbReference>
<feature type="domain" description="RNA polymerase sigma factor 70 region 4 type 2" evidence="7">
    <location>
        <begin position="123"/>
        <end position="172"/>
    </location>
</feature>
<reference evidence="8 9" key="1">
    <citation type="submission" date="2020-02" db="EMBL/GenBank/DDBJ databases">
        <authorList>
            <person name="Li X.-J."/>
            <person name="Feng X.-M."/>
        </authorList>
    </citation>
    <scope>NUCLEOTIDE SEQUENCE [LARGE SCALE GENOMIC DNA]</scope>
    <source>
        <strain evidence="8 9">CGMCC 4.7225</strain>
    </source>
</reference>
<dbReference type="Gene3D" id="1.10.10.10">
    <property type="entry name" value="Winged helix-like DNA-binding domain superfamily/Winged helix DNA-binding domain"/>
    <property type="match status" value="1"/>
</dbReference>
<dbReference type="RefSeq" id="WP_163818860.1">
    <property type="nucleotide sequence ID" value="NZ_JAAGOB010000006.1"/>
</dbReference>
<dbReference type="SUPFAM" id="SSF88946">
    <property type="entry name" value="Sigma2 domain of RNA polymerase sigma factors"/>
    <property type="match status" value="1"/>
</dbReference>
<dbReference type="InterPro" id="IPR013249">
    <property type="entry name" value="RNA_pol_sigma70_r4_t2"/>
</dbReference>
<evidence type="ECO:0000259" key="6">
    <source>
        <dbReference type="Pfam" id="PF04542"/>
    </source>
</evidence>
<keyword evidence="9" id="KW-1185">Reference proteome</keyword>
<protein>
    <submittedName>
        <fullName evidence="8">Sigma-70 family RNA polymerase sigma factor</fullName>
    </submittedName>
</protein>
<dbReference type="InterPro" id="IPR014284">
    <property type="entry name" value="RNA_pol_sigma-70_dom"/>
</dbReference>
<keyword evidence="5" id="KW-0804">Transcription</keyword>
<dbReference type="Proteomes" id="UP000469185">
    <property type="component" value="Unassembled WGS sequence"/>
</dbReference>
<evidence type="ECO:0000256" key="4">
    <source>
        <dbReference type="ARBA" id="ARBA00023125"/>
    </source>
</evidence>
<feature type="domain" description="RNA polymerase sigma-70 region 2" evidence="6">
    <location>
        <begin position="30"/>
        <end position="94"/>
    </location>
</feature>
<comment type="similarity">
    <text evidence="1">Belongs to the sigma-70 factor family. ECF subfamily.</text>
</comment>
<keyword evidence="3" id="KW-0731">Sigma factor</keyword>
<dbReference type="Pfam" id="PF04542">
    <property type="entry name" value="Sigma70_r2"/>
    <property type="match status" value="1"/>
</dbReference>
<evidence type="ECO:0000313" key="9">
    <source>
        <dbReference type="Proteomes" id="UP000469185"/>
    </source>
</evidence>
<dbReference type="GO" id="GO:0016987">
    <property type="term" value="F:sigma factor activity"/>
    <property type="evidence" value="ECO:0007669"/>
    <property type="project" value="UniProtKB-KW"/>
</dbReference>
<dbReference type="InterPro" id="IPR007627">
    <property type="entry name" value="RNA_pol_sigma70_r2"/>
</dbReference>
<sequence>MINGVEIDDSSELLERVRNGDESAFAVLYYRAAPVARRAAQRIVRDIHVAEDLVQESFYLTLRALRSGHGPTDSFGGYVVSTVRRLAYRYTELQARTVSVDDFATWESSATTTNAHHDDDLVTAAWASLPARWRRVLWLIEVDQYSPAELAPSMSMTPNAVSSLATRARRALRTAYVAQQQAVTGVAQQEATIGAVQRQAA</sequence>
<gene>
    <name evidence="8" type="ORF">G1H11_12175</name>
</gene>
<dbReference type="EMBL" id="JAAGOB010000006">
    <property type="protein sequence ID" value="NED96065.1"/>
    <property type="molecule type" value="Genomic_DNA"/>
</dbReference>
<dbReference type="NCBIfam" id="TIGR02937">
    <property type="entry name" value="sigma70-ECF"/>
    <property type="match status" value="1"/>
</dbReference>
<name>A0A6N9YM87_9ACTN</name>
<dbReference type="InterPro" id="IPR013324">
    <property type="entry name" value="RNA_pol_sigma_r3/r4-like"/>
</dbReference>
<dbReference type="InterPro" id="IPR039425">
    <property type="entry name" value="RNA_pol_sigma-70-like"/>
</dbReference>
<dbReference type="SUPFAM" id="SSF88659">
    <property type="entry name" value="Sigma3 and sigma4 domains of RNA polymerase sigma factors"/>
    <property type="match status" value="1"/>
</dbReference>
<keyword evidence="2" id="KW-0805">Transcription regulation</keyword>
<dbReference type="AlphaFoldDB" id="A0A6N9YM87"/>
<organism evidence="8 9">
    <name type="scientific">Phytoactinopolyspora alkaliphila</name>
    <dbReference type="NCBI Taxonomy" id="1783498"/>
    <lineage>
        <taxon>Bacteria</taxon>
        <taxon>Bacillati</taxon>
        <taxon>Actinomycetota</taxon>
        <taxon>Actinomycetes</taxon>
        <taxon>Jiangellales</taxon>
        <taxon>Jiangellaceae</taxon>
        <taxon>Phytoactinopolyspora</taxon>
    </lineage>
</organism>
<evidence type="ECO:0000259" key="7">
    <source>
        <dbReference type="Pfam" id="PF08281"/>
    </source>
</evidence>
<evidence type="ECO:0000256" key="5">
    <source>
        <dbReference type="ARBA" id="ARBA00023163"/>
    </source>
</evidence>
<evidence type="ECO:0000256" key="1">
    <source>
        <dbReference type="ARBA" id="ARBA00010641"/>
    </source>
</evidence>
<dbReference type="InterPro" id="IPR013325">
    <property type="entry name" value="RNA_pol_sigma_r2"/>
</dbReference>
<comment type="caution">
    <text evidence="8">The sequence shown here is derived from an EMBL/GenBank/DDBJ whole genome shotgun (WGS) entry which is preliminary data.</text>
</comment>
<dbReference type="Pfam" id="PF08281">
    <property type="entry name" value="Sigma70_r4_2"/>
    <property type="match status" value="1"/>
</dbReference>
<accession>A0A6N9YM87</accession>
<evidence type="ECO:0000313" key="8">
    <source>
        <dbReference type="EMBL" id="NED96065.1"/>
    </source>
</evidence>
<dbReference type="GO" id="GO:0003677">
    <property type="term" value="F:DNA binding"/>
    <property type="evidence" value="ECO:0007669"/>
    <property type="project" value="UniProtKB-KW"/>
</dbReference>
<dbReference type="Gene3D" id="1.10.1740.10">
    <property type="match status" value="1"/>
</dbReference>
<dbReference type="PANTHER" id="PTHR43133">
    <property type="entry name" value="RNA POLYMERASE ECF-TYPE SIGMA FACTO"/>
    <property type="match status" value="1"/>
</dbReference>